<keyword evidence="2" id="KW-1133">Transmembrane helix</keyword>
<evidence type="ECO:0000313" key="4">
    <source>
        <dbReference type="Proteomes" id="UP000799428"/>
    </source>
</evidence>
<keyword evidence="2" id="KW-0472">Membrane</keyword>
<sequence>METSSGGIAVHIGGQRYSNADGDMESMRKVLVYDSGTDTWYGQATTADGDFPPGRTSFCAVAASASDGSSHNIFVYAGESPDSTPSAYSDMWILSIPSFRWIRVDVDSPPRKAHACAAVAEKYMVTYGGIPSGWGEEGDGDACDTDNYGLRLFDMSTLTWTTKYGGPVTGGKKNFAVPKPVYDAVGGDEQGSATQTAPTAGFETTALSTLFQRSNPTSSGISTSSPSPSSTDTNNDNSKKSSNIGPIVGGVVGGLAVAIIVLIAILYLLNRYKKKIHGHSAVPPYEADGQHRYTGEMSADQPAKYAHQAYEIPGDQPMAPQELYADGPYQRPHN</sequence>
<gene>
    <name evidence="3" type="ORF">K504DRAFT_154637</name>
</gene>
<dbReference type="Gene3D" id="2.120.10.80">
    <property type="entry name" value="Kelch-type beta propeller"/>
    <property type="match status" value="1"/>
</dbReference>
<evidence type="ECO:0000256" key="1">
    <source>
        <dbReference type="SAM" id="MobiDB-lite"/>
    </source>
</evidence>
<dbReference type="PANTHER" id="PTHR23244">
    <property type="entry name" value="KELCH REPEAT DOMAIN"/>
    <property type="match status" value="1"/>
</dbReference>
<dbReference type="SUPFAM" id="SSF50965">
    <property type="entry name" value="Galactose oxidase, central domain"/>
    <property type="match status" value="1"/>
</dbReference>
<accession>A0A6G1KMR6</accession>
<feature type="compositionally biased region" description="Low complexity" evidence="1">
    <location>
        <begin position="214"/>
        <end position="242"/>
    </location>
</feature>
<evidence type="ECO:0000313" key="3">
    <source>
        <dbReference type="EMBL" id="KAF2714100.1"/>
    </source>
</evidence>
<organism evidence="3 4">
    <name type="scientific">Pleomassaria siparia CBS 279.74</name>
    <dbReference type="NCBI Taxonomy" id="1314801"/>
    <lineage>
        <taxon>Eukaryota</taxon>
        <taxon>Fungi</taxon>
        <taxon>Dikarya</taxon>
        <taxon>Ascomycota</taxon>
        <taxon>Pezizomycotina</taxon>
        <taxon>Dothideomycetes</taxon>
        <taxon>Pleosporomycetidae</taxon>
        <taxon>Pleosporales</taxon>
        <taxon>Pleomassariaceae</taxon>
        <taxon>Pleomassaria</taxon>
    </lineage>
</organism>
<dbReference type="OrthoDB" id="10251809at2759"/>
<dbReference type="InterPro" id="IPR011043">
    <property type="entry name" value="Gal_Oxase/kelch_b-propeller"/>
</dbReference>
<feature type="region of interest" description="Disordered" evidence="1">
    <location>
        <begin position="213"/>
        <end position="242"/>
    </location>
</feature>
<proteinExistence type="predicted"/>
<name>A0A6G1KMR6_9PLEO</name>
<feature type="region of interest" description="Disordered" evidence="1">
    <location>
        <begin position="314"/>
        <end position="334"/>
    </location>
</feature>
<dbReference type="AlphaFoldDB" id="A0A6G1KMR6"/>
<dbReference type="EMBL" id="MU005765">
    <property type="protein sequence ID" value="KAF2714100.1"/>
    <property type="molecule type" value="Genomic_DNA"/>
</dbReference>
<evidence type="ECO:0000256" key="2">
    <source>
        <dbReference type="SAM" id="Phobius"/>
    </source>
</evidence>
<feature type="transmembrane region" description="Helical" evidence="2">
    <location>
        <begin position="247"/>
        <end position="269"/>
    </location>
</feature>
<dbReference type="Proteomes" id="UP000799428">
    <property type="component" value="Unassembled WGS sequence"/>
</dbReference>
<keyword evidence="2" id="KW-0812">Transmembrane</keyword>
<reference evidence="3" key="1">
    <citation type="journal article" date="2020" name="Stud. Mycol.">
        <title>101 Dothideomycetes genomes: a test case for predicting lifestyles and emergence of pathogens.</title>
        <authorList>
            <person name="Haridas S."/>
            <person name="Albert R."/>
            <person name="Binder M."/>
            <person name="Bloem J."/>
            <person name="Labutti K."/>
            <person name="Salamov A."/>
            <person name="Andreopoulos B."/>
            <person name="Baker S."/>
            <person name="Barry K."/>
            <person name="Bills G."/>
            <person name="Bluhm B."/>
            <person name="Cannon C."/>
            <person name="Castanera R."/>
            <person name="Culley D."/>
            <person name="Daum C."/>
            <person name="Ezra D."/>
            <person name="Gonzalez J."/>
            <person name="Henrissat B."/>
            <person name="Kuo A."/>
            <person name="Liang C."/>
            <person name="Lipzen A."/>
            <person name="Lutzoni F."/>
            <person name="Magnuson J."/>
            <person name="Mondo S."/>
            <person name="Nolan M."/>
            <person name="Ohm R."/>
            <person name="Pangilinan J."/>
            <person name="Park H.-J."/>
            <person name="Ramirez L."/>
            <person name="Alfaro M."/>
            <person name="Sun H."/>
            <person name="Tritt A."/>
            <person name="Yoshinaga Y."/>
            <person name="Zwiers L.-H."/>
            <person name="Turgeon B."/>
            <person name="Goodwin S."/>
            <person name="Spatafora J."/>
            <person name="Crous P."/>
            <person name="Grigoriev I."/>
        </authorList>
    </citation>
    <scope>NUCLEOTIDE SEQUENCE</scope>
    <source>
        <strain evidence="3">CBS 279.74</strain>
    </source>
</reference>
<keyword evidence="4" id="KW-1185">Reference proteome</keyword>
<protein>
    <recommendedName>
        <fullName evidence="5">Galactose oxidase</fullName>
    </recommendedName>
</protein>
<dbReference type="Pfam" id="PF24681">
    <property type="entry name" value="Kelch_KLHDC2_KLHL20_DRC7"/>
    <property type="match status" value="1"/>
</dbReference>
<evidence type="ECO:0008006" key="5">
    <source>
        <dbReference type="Google" id="ProtNLM"/>
    </source>
</evidence>
<dbReference type="InterPro" id="IPR015915">
    <property type="entry name" value="Kelch-typ_b-propeller"/>
</dbReference>